<dbReference type="PANTHER" id="PTHR42928">
    <property type="entry name" value="TRICARBOXYLATE-BINDING PROTEIN"/>
    <property type="match status" value="1"/>
</dbReference>
<dbReference type="SUPFAM" id="SSF53850">
    <property type="entry name" value="Periplasmic binding protein-like II"/>
    <property type="match status" value="1"/>
</dbReference>
<accession>A0ABS3KID1</accession>
<dbReference type="PANTHER" id="PTHR42928:SF5">
    <property type="entry name" value="BLR1237 PROTEIN"/>
    <property type="match status" value="1"/>
</dbReference>
<name>A0ABS3KID1_9PROT</name>
<keyword evidence="4" id="KW-1185">Reference proteome</keyword>
<dbReference type="CDD" id="cd13578">
    <property type="entry name" value="PBP2_Bug27"/>
    <property type="match status" value="1"/>
</dbReference>
<dbReference type="EMBL" id="JACTNF010000048">
    <property type="protein sequence ID" value="MBO1077187.1"/>
    <property type="molecule type" value="Genomic_DNA"/>
</dbReference>
<reference evidence="3 4" key="1">
    <citation type="submission" date="2020-09" db="EMBL/GenBank/DDBJ databases">
        <title>Roseomonas.</title>
        <authorList>
            <person name="Zhu W."/>
        </authorList>
    </citation>
    <scope>NUCLEOTIDE SEQUENCE [LARGE SCALE GENOMIC DNA]</scope>
    <source>
        <strain evidence="3 4">1311</strain>
    </source>
</reference>
<sequence length="333" mass="35446">MTHSITRRRAAGLLGAALVTALARPALAETYPSRPIKMIVPFPAGNMADLLARMVADEMLTRFGQTVIVDNRAGASGVIGIQAAARSPADGYTLLMASSSSLVVYPALAQNLPFDVRQDLQPIALIGGTPYVFIAPNELPARTLGEAVELFRRNPGKYTAANSGTGTFGHLITEQFCRAAGIKMEHVPYRGSGQALVDMQAGRIHLMLDAMTSSLPQIQAGRLRGLAVLSEQRSAIAPEIPTVAEAGMPGLNIVYASGWAGLLAPSHTPSDVVSYWDRQINVMLSDPAFQKRLRAQNYEAAAPGTPSGLRDLIGRELPRFAAVAHEAGIQLNE</sequence>
<dbReference type="Proteomes" id="UP001518990">
    <property type="component" value="Unassembled WGS sequence"/>
</dbReference>
<dbReference type="Gene3D" id="3.40.190.150">
    <property type="entry name" value="Bordetella uptake gene, domain 1"/>
    <property type="match status" value="1"/>
</dbReference>
<organism evidence="3 4">
    <name type="scientific">Roseomonas marmotae</name>
    <dbReference type="NCBI Taxonomy" id="2768161"/>
    <lineage>
        <taxon>Bacteria</taxon>
        <taxon>Pseudomonadati</taxon>
        <taxon>Pseudomonadota</taxon>
        <taxon>Alphaproteobacteria</taxon>
        <taxon>Acetobacterales</taxon>
        <taxon>Roseomonadaceae</taxon>
        <taxon>Roseomonas</taxon>
    </lineage>
</organism>
<comment type="caution">
    <text evidence="3">The sequence shown here is derived from an EMBL/GenBank/DDBJ whole genome shotgun (WGS) entry which is preliminary data.</text>
</comment>
<gene>
    <name evidence="3" type="ORF">IAI60_21515</name>
</gene>
<evidence type="ECO:0000313" key="3">
    <source>
        <dbReference type="EMBL" id="MBO1077187.1"/>
    </source>
</evidence>
<dbReference type="InterPro" id="IPR005064">
    <property type="entry name" value="BUG"/>
</dbReference>
<proteinExistence type="inferred from homology"/>
<feature type="signal peptide" evidence="2">
    <location>
        <begin position="1"/>
        <end position="28"/>
    </location>
</feature>
<dbReference type="Pfam" id="PF03401">
    <property type="entry name" value="TctC"/>
    <property type="match status" value="1"/>
</dbReference>
<evidence type="ECO:0000256" key="2">
    <source>
        <dbReference type="SAM" id="SignalP"/>
    </source>
</evidence>
<dbReference type="RefSeq" id="WP_207451140.1">
    <property type="nucleotide sequence ID" value="NZ_JACTNF010000048.1"/>
</dbReference>
<protein>
    <submittedName>
        <fullName evidence="3">Tripartite tricarboxylate transporter substrate binding protein</fullName>
    </submittedName>
</protein>
<dbReference type="PIRSF" id="PIRSF017082">
    <property type="entry name" value="YflP"/>
    <property type="match status" value="1"/>
</dbReference>
<feature type="chain" id="PRO_5045874749" evidence="2">
    <location>
        <begin position="29"/>
        <end position="333"/>
    </location>
</feature>
<dbReference type="Gene3D" id="3.40.190.10">
    <property type="entry name" value="Periplasmic binding protein-like II"/>
    <property type="match status" value="1"/>
</dbReference>
<evidence type="ECO:0000313" key="4">
    <source>
        <dbReference type="Proteomes" id="UP001518990"/>
    </source>
</evidence>
<dbReference type="InterPro" id="IPR042100">
    <property type="entry name" value="Bug_dom1"/>
</dbReference>
<evidence type="ECO:0000256" key="1">
    <source>
        <dbReference type="ARBA" id="ARBA00006987"/>
    </source>
</evidence>
<comment type="similarity">
    <text evidence="1">Belongs to the UPF0065 (bug) family.</text>
</comment>
<keyword evidence="2" id="KW-0732">Signal</keyword>